<evidence type="ECO:0000256" key="1">
    <source>
        <dbReference type="ARBA" id="ARBA00023002"/>
    </source>
</evidence>
<gene>
    <name evidence="3" type="ORF">SAMN05216456_2567</name>
</gene>
<dbReference type="InterPro" id="IPR028939">
    <property type="entry name" value="P5C_Rdtase_cat_N"/>
</dbReference>
<evidence type="ECO:0000313" key="4">
    <source>
        <dbReference type="Proteomes" id="UP000199074"/>
    </source>
</evidence>
<dbReference type="AlphaFoldDB" id="A0A1I7NPG3"/>
<dbReference type="GO" id="GO:0008823">
    <property type="term" value="F:cupric reductase (NADH) activity"/>
    <property type="evidence" value="ECO:0007669"/>
    <property type="project" value="TreeGrafter"/>
</dbReference>
<dbReference type="InterPro" id="IPR051267">
    <property type="entry name" value="STEAP_metalloreductase"/>
</dbReference>
<evidence type="ECO:0000259" key="2">
    <source>
        <dbReference type="Pfam" id="PF03807"/>
    </source>
</evidence>
<dbReference type="Gene3D" id="3.40.50.720">
    <property type="entry name" value="NAD(P)-binding Rossmann-like Domain"/>
    <property type="match status" value="1"/>
</dbReference>
<organism evidence="3 4">
    <name type="scientific">Devosia crocina</name>
    <dbReference type="NCBI Taxonomy" id="429728"/>
    <lineage>
        <taxon>Bacteria</taxon>
        <taxon>Pseudomonadati</taxon>
        <taxon>Pseudomonadota</taxon>
        <taxon>Alphaproteobacteria</taxon>
        <taxon>Hyphomicrobiales</taxon>
        <taxon>Devosiaceae</taxon>
        <taxon>Devosia</taxon>
    </lineage>
</organism>
<evidence type="ECO:0000313" key="3">
    <source>
        <dbReference type="EMBL" id="SFV36577.1"/>
    </source>
</evidence>
<accession>A0A1I7NPG3</accession>
<protein>
    <recommendedName>
        <fullName evidence="2">Pyrroline-5-carboxylate reductase catalytic N-terminal domain-containing protein</fullName>
    </recommendedName>
</protein>
<reference evidence="3 4" key="1">
    <citation type="submission" date="2016-10" db="EMBL/GenBank/DDBJ databases">
        <authorList>
            <person name="de Groot N.N."/>
        </authorList>
    </citation>
    <scope>NUCLEOTIDE SEQUENCE [LARGE SCALE GENOMIC DNA]</scope>
    <source>
        <strain evidence="3 4">IPL20</strain>
    </source>
</reference>
<dbReference type="RefSeq" id="WP_175528593.1">
    <property type="nucleotide sequence ID" value="NZ_FPCK01000002.1"/>
</dbReference>
<keyword evidence="4" id="KW-1185">Reference proteome</keyword>
<feature type="domain" description="Pyrroline-5-carboxylate reductase catalytic N-terminal" evidence="2">
    <location>
        <begin position="2"/>
        <end position="86"/>
    </location>
</feature>
<dbReference type="Proteomes" id="UP000199074">
    <property type="component" value="Unassembled WGS sequence"/>
</dbReference>
<keyword evidence="1" id="KW-0560">Oxidoreductase</keyword>
<dbReference type="Pfam" id="PF03807">
    <property type="entry name" value="F420_oxidored"/>
    <property type="match status" value="1"/>
</dbReference>
<dbReference type="STRING" id="429728.SAMN05216456_2567"/>
<dbReference type="SUPFAM" id="SSF51735">
    <property type="entry name" value="NAD(P)-binding Rossmann-fold domains"/>
    <property type="match status" value="1"/>
</dbReference>
<proteinExistence type="predicted"/>
<dbReference type="EMBL" id="FPCK01000002">
    <property type="protein sequence ID" value="SFV36577.1"/>
    <property type="molecule type" value="Genomic_DNA"/>
</dbReference>
<dbReference type="GO" id="GO:0052851">
    <property type="term" value="F:ferric-chelate reductase (NADPH) activity"/>
    <property type="evidence" value="ECO:0007669"/>
    <property type="project" value="TreeGrafter"/>
</dbReference>
<sequence length="199" mass="20901">MRIGVLGSGDVGGTIARKLHALGHDVMLGSPHAKDKGDEFAGIKLGTAPEAAAHGEWIVNAMHGEVVLDTLKDCPVDGKILVDIGNLQSSIEGPLETPLGQLIQKAHPKARVVKTLNSISAHLMVDPGQLAAPISVFIASDDEAAKSEVTALLRQFGWQDIVDLGDLSACRGMENIAAAWVPINSALGTTNFSFALIRK</sequence>
<dbReference type="GO" id="GO:0005886">
    <property type="term" value="C:plasma membrane"/>
    <property type="evidence" value="ECO:0007669"/>
    <property type="project" value="TreeGrafter"/>
</dbReference>
<dbReference type="GO" id="GO:0015677">
    <property type="term" value="P:copper ion import"/>
    <property type="evidence" value="ECO:0007669"/>
    <property type="project" value="TreeGrafter"/>
</dbReference>
<dbReference type="PANTHER" id="PTHR14239">
    <property type="entry name" value="DUDULIN-RELATED"/>
    <property type="match status" value="1"/>
</dbReference>
<dbReference type="InterPro" id="IPR036291">
    <property type="entry name" value="NAD(P)-bd_dom_sf"/>
</dbReference>
<name>A0A1I7NPG3_9HYPH</name>
<dbReference type="PANTHER" id="PTHR14239:SF0">
    <property type="entry name" value="F420-DEPENDENT NADP REDUCTASE"/>
    <property type="match status" value="1"/>
</dbReference>